<evidence type="ECO:0000259" key="5">
    <source>
        <dbReference type="PROSITE" id="PS50931"/>
    </source>
</evidence>
<dbReference type="PANTHER" id="PTHR30118">
    <property type="entry name" value="HTH-TYPE TRANSCRIPTIONAL REGULATOR LEUO-RELATED"/>
    <property type="match status" value="1"/>
</dbReference>
<dbReference type="PROSITE" id="PS50931">
    <property type="entry name" value="HTH_LYSR"/>
    <property type="match status" value="1"/>
</dbReference>
<evidence type="ECO:0000313" key="6">
    <source>
        <dbReference type="EMBL" id="MFC3123965.1"/>
    </source>
</evidence>
<dbReference type="Gene3D" id="3.40.190.10">
    <property type="entry name" value="Periplasmic binding protein-like II"/>
    <property type="match status" value="2"/>
</dbReference>
<sequence>MNGIDAFSIDGNALRLLLAVLQCGSVTAAAKRLGLSQSAASHGLNRLRTLLGDPLFVKSGRGITPTAHARSLAAPAQAMLDAMQALARPAPFDPATARIAFTIAANDFQRDLLLPAFQARVAPLVGRLTLRIIPSGMPGASLLREAGCDLLVTPRPPAGTDILQKRLLSDRYACFYDPEARGAPRGREDYLAARHITVVHGEGGPLEFDRRMQSQGVARDFAIEVADFGGVAGFLRGSTMLATLPGLLRHSALRGLASVPVPLRTGLRPENRFDHLPLFMVWHQRHQQDPRHAWLRAQLSLAARGVLRPGGVQPRAGA</sequence>
<keyword evidence="7" id="KW-1185">Reference proteome</keyword>
<dbReference type="InterPro" id="IPR050389">
    <property type="entry name" value="LysR-type_TF"/>
</dbReference>
<evidence type="ECO:0000256" key="4">
    <source>
        <dbReference type="ARBA" id="ARBA00023163"/>
    </source>
</evidence>
<dbReference type="CDD" id="cd08417">
    <property type="entry name" value="PBP2_Nitroaromatics_like"/>
    <property type="match status" value="1"/>
</dbReference>
<dbReference type="EMBL" id="JBHRTN010000004">
    <property type="protein sequence ID" value="MFC3123965.1"/>
    <property type="molecule type" value="Genomic_DNA"/>
</dbReference>
<dbReference type="InterPro" id="IPR000847">
    <property type="entry name" value="LysR_HTH_N"/>
</dbReference>
<evidence type="ECO:0000256" key="2">
    <source>
        <dbReference type="ARBA" id="ARBA00023015"/>
    </source>
</evidence>
<dbReference type="Gene3D" id="1.10.10.10">
    <property type="entry name" value="Winged helix-like DNA-binding domain superfamily/Winged helix DNA-binding domain"/>
    <property type="match status" value="1"/>
</dbReference>
<dbReference type="InterPro" id="IPR037402">
    <property type="entry name" value="YidZ_PBP2"/>
</dbReference>
<gene>
    <name evidence="6" type="ORF">ACFOD4_02735</name>
</gene>
<keyword evidence="3" id="KW-0238">DNA-binding</keyword>
<evidence type="ECO:0000313" key="7">
    <source>
        <dbReference type="Proteomes" id="UP001595593"/>
    </source>
</evidence>
<dbReference type="InterPro" id="IPR036388">
    <property type="entry name" value="WH-like_DNA-bd_sf"/>
</dbReference>
<evidence type="ECO:0000256" key="1">
    <source>
        <dbReference type="ARBA" id="ARBA00009437"/>
    </source>
</evidence>
<proteinExistence type="inferred from homology"/>
<dbReference type="InterPro" id="IPR036390">
    <property type="entry name" value="WH_DNA-bd_sf"/>
</dbReference>
<dbReference type="Pfam" id="PF03466">
    <property type="entry name" value="LysR_substrate"/>
    <property type="match status" value="1"/>
</dbReference>
<dbReference type="Pfam" id="PF00126">
    <property type="entry name" value="HTH_1"/>
    <property type="match status" value="1"/>
</dbReference>
<dbReference type="Proteomes" id="UP001595593">
    <property type="component" value="Unassembled WGS sequence"/>
</dbReference>
<keyword evidence="2" id="KW-0805">Transcription regulation</keyword>
<feature type="domain" description="HTH lysR-type" evidence="5">
    <location>
        <begin position="9"/>
        <end position="66"/>
    </location>
</feature>
<comment type="similarity">
    <text evidence="1">Belongs to the LysR transcriptional regulatory family.</text>
</comment>
<dbReference type="SUPFAM" id="SSF53850">
    <property type="entry name" value="Periplasmic binding protein-like II"/>
    <property type="match status" value="1"/>
</dbReference>
<dbReference type="InterPro" id="IPR005119">
    <property type="entry name" value="LysR_subst-bd"/>
</dbReference>
<dbReference type="PRINTS" id="PR00039">
    <property type="entry name" value="HTHLYSR"/>
</dbReference>
<organism evidence="6 7">
    <name type="scientific">Teichococcus globiformis</name>
    <dbReference type="NCBI Taxonomy" id="2307229"/>
    <lineage>
        <taxon>Bacteria</taxon>
        <taxon>Pseudomonadati</taxon>
        <taxon>Pseudomonadota</taxon>
        <taxon>Alphaproteobacteria</taxon>
        <taxon>Acetobacterales</taxon>
        <taxon>Roseomonadaceae</taxon>
        <taxon>Roseomonas</taxon>
    </lineage>
</organism>
<comment type="caution">
    <text evidence="6">The sequence shown here is derived from an EMBL/GenBank/DDBJ whole genome shotgun (WGS) entry which is preliminary data.</text>
</comment>
<accession>A0ABV7FXS2</accession>
<evidence type="ECO:0000256" key="3">
    <source>
        <dbReference type="ARBA" id="ARBA00023125"/>
    </source>
</evidence>
<dbReference type="SUPFAM" id="SSF46785">
    <property type="entry name" value="Winged helix' DNA-binding domain"/>
    <property type="match status" value="1"/>
</dbReference>
<dbReference type="PANTHER" id="PTHR30118:SF6">
    <property type="entry name" value="HTH-TYPE TRANSCRIPTIONAL REGULATOR LEUO"/>
    <property type="match status" value="1"/>
</dbReference>
<keyword evidence="4" id="KW-0804">Transcription</keyword>
<protein>
    <submittedName>
        <fullName evidence="6">LysR family transcriptional regulator</fullName>
    </submittedName>
</protein>
<name>A0ABV7FXS2_9PROT</name>
<dbReference type="RefSeq" id="WP_379593390.1">
    <property type="nucleotide sequence ID" value="NZ_JBHRTN010000004.1"/>
</dbReference>
<reference evidence="7" key="1">
    <citation type="journal article" date="2019" name="Int. J. Syst. Evol. Microbiol.">
        <title>The Global Catalogue of Microorganisms (GCM) 10K type strain sequencing project: providing services to taxonomists for standard genome sequencing and annotation.</title>
        <authorList>
            <consortium name="The Broad Institute Genomics Platform"/>
            <consortium name="The Broad Institute Genome Sequencing Center for Infectious Disease"/>
            <person name="Wu L."/>
            <person name="Ma J."/>
        </authorList>
    </citation>
    <scope>NUCLEOTIDE SEQUENCE [LARGE SCALE GENOMIC DNA]</scope>
    <source>
        <strain evidence="7">KCTC 52094</strain>
    </source>
</reference>